<comment type="caution">
    <text evidence="2">The sequence shown here is derived from an EMBL/GenBank/DDBJ whole genome shotgun (WGS) entry which is preliminary data.</text>
</comment>
<dbReference type="Proteomes" id="UP001194696">
    <property type="component" value="Unassembled WGS sequence"/>
</dbReference>
<keyword evidence="3" id="KW-1185">Reference proteome</keyword>
<organism evidence="2 3">
    <name type="scientific">Linnemannia gamsii</name>
    <dbReference type="NCBI Taxonomy" id="64522"/>
    <lineage>
        <taxon>Eukaryota</taxon>
        <taxon>Fungi</taxon>
        <taxon>Fungi incertae sedis</taxon>
        <taxon>Mucoromycota</taxon>
        <taxon>Mortierellomycotina</taxon>
        <taxon>Mortierellomycetes</taxon>
        <taxon>Mortierellales</taxon>
        <taxon>Mortierellaceae</taxon>
        <taxon>Linnemannia</taxon>
    </lineage>
</organism>
<proteinExistence type="predicted"/>
<evidence type="ECO:0000256" key="1">
    <source>
        <dbReference type="SAM" id="Phobius"/>
    </source>
</evidence>
<reference evidence="2 3" key="1">
    <citation type="journal article" date="2020" name="Fungal Divers.">
        <title>Resolving the Mortierellaceae phylogeny through synthesis of multi-gene phylogenetics and phylogenomics.</title>
        <authorList>
            <person name="Vandepol N."/>
            <person name="Liber J."/>
            <person name="Desiro A."/>
            <person name="Na H."/>
            <person name="Kennedy M."/>
            <person name="Barry K."/>
            <person name="Grigoriev I.V."/>
            <person name="Miller A.N."/>
            <person name="O'Donnell K."/>
            <person name="Stajich J.E."/>
            <person name="Bonito G."/>
        </authorList>
    </citation>
    <scope>NUCLEOTIDE SEQUENCE [LARGE SCALE GENOMIC DNA]</scope>
    <source>
        <strain evidence="2 3">AD045</strain>
    </source>
</reference>
<sequence>SRHIKDLLRKFLTRISRPAAKDHPVSCTRHTLYPQTNETPLIRPLKMRYFPATLLAVLLGIAASASAYVQHRYCSTAGGTSYPCNQGDYDCTLDVCGRAGGVMYIKVCTITSEATMTEWHNWINRLGFPRTSCSAQLGNESS</sequence>
<evidence type="ECO:0000313" key="3">
    <source>
        <dbReference type="Proteomes" id="UP001194696"/>
    </source>
</evidence>
<dbReference type="EMBL" id="JAAAIM010001560">
    <property type="protein sequence ID" value="KAG0277499.1"/>
    <property type="molecule type" value="Genomic_DNA"/>
</dbReference>
<feature type="non-terminal residue" evidence="2">
    <location>
        <position position="1"/>
    </location>
</feature>
<evidence type="ECO:0000313" key="2">
    <source>
        <dbReference type="EMBL" id="KAG0277499.1"/>
    </source>
</evidence>
<keyword evidence="1" id="KW-1133">Transmembrane helix</keyword>
<keyword evidence="1" id="KW-0472">Membrane</keyword>
<accession>A0ABQ7JK23</accession>
<keyword evidence="1" id="KW-0812">Transmembrane</keyword>
<gene>
    <name evidence="2" type="ORF">BGZ96_002844</name>
</gene>
<feature type="transmembrane region" description="Helical" evidence="1">
    <location>
        <begin position="49"/>
        <end position="69"/>
    </location>
</feature>
<protein>
    <submittedName>
        <fullName evidence="2">Uncharacterized protein</fullName>
    </submittedName>
</protein>
<name>A0ABQ7JK23_9FUNG</name>